<dbReference type="InParanoid" id="H2AXP8"/>
<evidence type="ECO:0000313" key="3">
    <source>
        <dbReference type="Proteomes" id="UP000005220"/>
    </source>
</evidence>
<feature type="domain" description="Thioesterase" evidence="1">
    <location>
        <begin position="141"/>
        <end position="208"/>
    </location>
</feature>
<dbReference type="PANTHER" id="PTHR47260:SF4">
    <property type="entry name" value="MIOREX COMPLEX COMPONENT 3"/>
    <property type="match status" value="1"/>
</dbReference>
<dbReference type="AlphaFoldDB" id="H2AXP8"/>
<dbReference type="GO" id="GO:0005743">
    <property type="term" value="C:mitochondrial inner membrane"/>
    <property type="evidence" value="ECO:0007669"/>
    <property type="project" value="EnsemblFungi"/>
</dbReference>
<dbReference type="FunCoup" id="H2AXP8">
    <property type="interactions" value="31"/>
</dbReference>
<dbReference type="PANTHER" id="PTHR47260">
    <property type="entry name" value="UPF0644 PROTEIN PB2B4.06"/>
    <property type="match status" value="1"/>
</dbReference>
<dbReference type="Proteomes" id="UP000005220">
    <property type="component" value="Chromosome 7"/>
</dbReference>
<proteinExistence type="predicted"/>
<evidence type="ECO:0000259" key="1">
    <source>
        <dbReference type="Pfam" id="PF03061"/>
    </source>
</evidence>
<reference evidence="2 3" key="1">
    <citation type="journal article" date="2011" name="Proc. Natl. Acad. Sci. U.S.A.">
        <title>Evolutionary erosion of yeast sex chromosomes by mating-type switching accidents.</title>
        <authorList>
            <person name="Gordon J.L."/>
            <person name="Armisen D."/>
            <person name="Proux-Wera E."/>
            <person name="Oheigeartaigh S.S."/>
            <person name="Byrne K.P."/>
            <person name="Wolfe K.H."/>
        </authorList>
    </citation>
    <scope>NUCLEOTIDE SEQUENCE [LARGE SCALE GENOMIC DNA]</scope>
    <source>
        <strain evidence="3">ATCC 22294 / BCRC 22015 / CBS 2517 / CECT 1963 / NBRC 1671 / NRRL Y-8276</strain>
    </source>
</reference>
<dbReference type="InterPro" id="IPR006683">
    <property type="entry name" value="Thioestr_dom"/>
</dbReference>
<organism evidence="2 3">
    <name type="scientific">Kazachstania africana (strain ATCC 22294 / BCRC 22015 / CBS 2517 / CECT 1963 / NBRC 1671 / NRRL Y-8276)</name>
    <name type="common">Yeast</name>
    <name type="synonym">Kluyveromyces africanus</name>
    <dbReference type="NCBI Taxonomy" id="1071382"/>
    <lineage>
        <taxon>Eukaryota</taxon>
        <taxon>Fungi</taxon>
        <taxon>Dikarya</taxon>
        <taxon>Ascomycota</taxon>
        <taxon>Saccharomycotina</taxon>
        <taxon>Saccharomycetes</taxon>
        <taxon>Saccharomycetales</taxon>
        <taxon>Saccharomycetaceae</taxon>
        <taxon>Kazachstania</taxon>
    </lineage>
</organism>
<dbReference type="GeneID" id="13884639"/>
<dbReference type="KEGG" id="kaf:KAFR_0G01150"/>
<protein>
    <recommendedName>
        <fullName evidence="1">Thioesterase domain-containing protein</fullName>
    </recommendedName>
</protein>
<dbReference type="SUPFAM" id="SSF54637">
    <property type="entry name" value="Thioesterase/thiol ester dehydrase-isomerase"/>
    <property type="match status" value="1"/>
</dbReference>
<dbReference type="CDD" id="cd03443">
    <property type="entry name" value="PaaI_thioesterase"/>
    <property type="match status" value="1"/>
</dbReference>
<dbReference type="Pfam" id="PF03061">
    <property type="entry name" value="4HBT"/>
    <property type="match status" value="1"/>
</dbReference>
<dbReference type="EMBL" id="HE650827">
    <property type="protein sequence ID" value="CCF59148.1"/>
    <property type="molecule type" value="Genomic_DNA"/>
</dbReference>
<dbReference type="HOGENOM" id="CLU_052827_2_2_1"/>
<dbReference type="InterPro" id="IPR029069">
    <property type="entry name" value="HotDog_dom_sf"/>
</dbReference>
<dbReference type="Gene3D" id="3.10.129.10">
    <property type="entry name" value="Hotdog Thioesterase"/>
    <property type="match status" value="1"/>
</dbReference>
<sequence>MPPIFKIANRFVLLPTLGFSLGFVTFLKAWPDESTALSLSDPVHPHFRTGRQSFSLQREDILEKIAKLPLYKQLINDPKVTHSVQSETIPHKHIPYHVGQGQLFGPSKLEIDPLIFRNEDEGTLVVFYHLGKGLSNENKKIHKGILSLLLDEGLCYCGFPLLPSKRGVTARLNLNFHEDIPEDSTIILRAKVSEIKGRKCVIDGTLESLPSKSLFSYFLGKHGTSDTIYCSAHCILVEPKWFKYLNRFNIF</sequence>
<dbReference type="RefSeq" id="XP_003958283.1">
    <property type="nucleotide sequence ID" value="XM_003958234.1"/>
</dbReference>
<gene>
    <name evidence="2" type="primary">KAFR0G01150</name>
    <name evidence="2" type="ORF">KAFR_0G01150</name>
</gene>
<name>H2AXP8_KAZAF</name>
<evidence type="ECO:0000313" key="2">
    <source>
        <dbReference type="EMBL" id="CCF59148.1"/>
    </source>
</evidence>
<accession>H2AXP8</accession>
<dbReference type="eggNOG" id="KOG4781">
    <property type="taxonomic scope" value="Eukaryota"/>
</dbReference>
<dbReference type="InterPro" id="IPR052061">
    <property type="entry name" value="PTE-AB_protein"/>
</dbReference>
<keyword evidence="3" id="KW-1185">Reference proteome</keyword>
<dbReference type="OrthoDB" id="506431at2759"/>